<evidence type="ECO:0000256" key="7">
    <source>
        <dbReference type="ARBA" id="ARBA00022617"/>
    </source>
</evidence>
<sequence length="537" mass="62516">MSLKTQSRREKVLSRGEIEQLIADGHQIVIFDRKVLKVDAWLQYHPGGDKAILHMVGKDATDEITMFHSDSAVHMMQRYQIGRVEERWVNFVPPIQGGTFRRRVEEKCESEALKIKNETVQDGNTISRPQMITSNGIKADAKSLPKTSFLDIRTKQEIDLDLSRYPSVDPAKQDEVVRKFHKLHERVISEGLYDCSYRAYAVETCRYVLVALLFVLFLRLGWYNTSAIFLGMLWHLLVFTVHDAAHLAITHDYTTDSLIAFTIASFIGGLSASWWKRNHNIHHVVTNAPEHDPDIEHIPFFAISHRFFTSLRSTFYERVMTYDAAARVLIRIQHWMYYPILLFGRFNLYRLSWEHLLRGLGPRKGIAWWHRWYEMVGQVFFWAWFGYGILYKSIPTMWDRFAFLMVSHMVTMPLHVLFTVSHFAMSTADLGASESFPQKMLRTTMDVDCPEWLNFWYGGLQFQVIHHLFPRMPRHNLARAQKFVLEYCEDVGIPYAFYGILDSNKHVLSKLGDIAKQATILAECQKAAAEDILKAHY</sequence>
<evidence type="ECO:0000256" key="9">
    <source>
        <dbReference type="ARBA" id="ARBA00022723"/>
    </source>
</evidence>
<keyword evidence="13" id="KW-0408">Iron</keyword>
<evidence type="ECO:0000256" key="16">
    <source>
        <dbReference type="SAM" id="Phobius"/>
    </source>
</evidence>
<feature type="transmembrane region" description="Helical" evidence="16">
    <location>
        <begin position="402"/>
        <end position="425"/>
    </location>
</feature>
<feature type="transmembrane region" description="Helical" evidence="16">
    <location>
        <begin position="372"/>
        <end position="390"/>
    </location>
</feature>
<evidence type="ECO:0000256" key="15">
    <source>
        <dbReference type="ARBA" id="ARBA00023136"/>
    </source>
</evidence>
<comment type="caution">
    <text evidence="18">The sequence shown here is derived from an EMBL/GenBank/DDBJ whole genome shotgun (WGS) entry which is preliminary data.</text>
</comment>
<dbReference type="PANTHER" id="PTHR19353:SF30">
    <property type="entry name" value="DELTA 8-(E)-SPHINGOLIPID DESATURASE"/>
    <property type="match status" value="1"/>
</dbReference>
<evidence type="ECO:0000256" key="12">
    <source>
        <dbReference type="ARBA" id="ARBA00023002"/>
    </source>
</evidence>
<keyword evidence="15 16" id="KW-0472">Membrane</keyword>
<dbReference type="PIRSF" id="PIRSF015921">
    <property type="entry name" value="FA_sphinglp_des"/>
    <property type="match status" value="1"/>
</dbReference>
<protein>
    <recommendedName>
        <fullName evidence="6">Delta 8-(E)-sphingolipid desaturase</fullName>
        <ecNumber evidence="5">1.14.19.18</ecNumber>
    </recommendedName>
</protein>
<dbReference type="GeneID" id="39603073"/>
<evidence type="ECO:0000256" key="10">
    <source>
        <dbReference type="ARBA" id="ARBA00022919"/>
    </source>
</evidence>
<keyword evidence="7" id="KW-0349">Heme</keyword>
<keyword evidence="8 16" id="KW-0812">Transmembrane</keyword>
<evidence type="ECO:0000256" key="3">
    <source>
        <dbReference type="ARBA" id="ARBA00004991"/>
    </source>
</evidence>
<evidence type="ECO:0000256" key="8">
    <source>
        <dbReference type="ARBA" id="ARBA00022692"/>
    </source>
</evidence>
<dbReference type="PROSITE" id="PS50255">
    <property type="entry name" value="CYTOCHROME_B5_2"/>
    <property type="match status" value="1"/>
</dbReference>
<comment type="similarity">
    <text evidence="4">Belongs to the fatty acid desaturase type 1 family.</text>
</comment>
<proteinExistence type="inferred from homology"/>
<dbReference type="VEuPathDB" id="FungiDB:C8Q69DRAFT_57042"/>
<evidence type="ECO:0000259" key="17">
    <source>
        <dbReference type="PROSITE" id="PS50255"/>
    </source>
</evidence>
<dbReference type="STRING" id="264951.A0A443I8F9"/>
<dbReference type="Gene3D" id="3.10.120.10">
    <property type="entry name" value="Cytochrome b5-like heme/steroid binding domain"/>
    <property type="match status" value="1"/>
</dbReference>
<keyword evidence="14" id="KW-0443">Lipid metabolism</keyword>
<reference evidence="18 19" key="1">
    <citation type="journal article" date="2018" name="Front. Microbiol.">
        <title>Genomic and genetic insights into a cosmopolitan fungus, Paecilomyces variotii (Eurotiales).</title>
        <authorList>
            <person name="Urquhart A.S."/>
            <person name="Mondo S.J."/>
            <person name="Makela M.R."/>
            <person name="Hane J.K."/>
            <person name="Wiebenga A."/>
            <person name="He G."/>
            <person name="Mihaltcheva S."/>
            <person name="Pangilinan J."/>
            <person name="Lipzen A."/>
            <person name="Barry K."/>
            <person name="de Vries R.P."/>
            <person name="Grigoriev I.V."/>
            <person name="Idnurm A."/>
        </authorList>
    </citation>
    <scope>NUCLEOTIDE SEQUENCE [LARGE SCALE GENOMIC DNA]</scope>
    <source>
        <strain evidence="18 19">CBS 101075</strain>
    </source>
</reference>
<evidence type="ECO:0000256" key="5">
    <source>
        <dbReference type="ARBA" id="ARBA00012019"/>
    </source>
</evidence>
<feature type="transmembrane region" description="Helical" evidence="16">
    <location>
        <begin position="257"/>
        <end position="275"/>
    </location>
</feature>
<dbReference type="Pfam" id="PF00487">
    <property type="entry name" value="FA_desaturase"/>
    <property type="match status" value="1"/>
</dbReference>
<dbReference type="CDD" id="cd03506">
    <property type="entry name" value="Delta6-FADS-like"/>
    <property type="match status" value="1"/>
</dbReference>
<comment type="pathway">
    <text evidence="2">Lipid metabolism; sphingolipid metabolism.</text>
</comment>
<dbReference type="SUPFAM" id="SSF55856">
    <property type="entry name" value="Cytochrome b5-like heme/steroid binding domain"/>
    <property type="match status" value="1"/>
</dbReference>
<keyword evidence="9" id="KW-0479">Metal-binding</keyword>
<dbReference type="AlphaFoldDB" id="A0A443I8F9"/>
<dbReference type="GO" id="GO:0006665">
    <property type="term" value="P:sphingolipid metabolic process"/>
    <property type="evidence" value="ECO:0007669"/>
    <property type="project" value="UniProtKB-UniPathway"/>
</dbReference>
<dbReference type="RefSeq" id="XP_028490024.1">
    <property type="nucleotide sequence ID" value="XM_028633796.1"/>
</dbReference>
<dbReference type="PANTHER" id="PTHR19353">
    <property type="entry name" value="FATTY ACID DESATURASE 2"/>
    <property type="match status" value="1"/>
</dbReference>
<comment type="subcellular location">
    <subcellularLocation>
        <location evidence="1">Membrane</location>
        <topology evidence="1">Multi-pass membrane protein</topology>
    </subcellularLocation>
</comment>
<keyword evidence="12" id="KW-0560">Oxidoreductase</keyword>
<dbReference type="EC" id="1.14.19.18" evidence="5"/>
<evidence type="ECO:0000256" key="4">
    <source>
        <dbReference type="ARBA" id="ARBA00009295"/>
    </source>
</evidence>
<evidence type="ECO:0000313" key="19">
    <source>
        <dbReference type="Proteomes" id="UP000283841"/>
    </source>
</evidence>
<dbReference type="InterPro" id="IPR036400">
    <property type="entry name" value="Cyt_B5-like_heme/steroid_sf"/>
</dbReference>
<accession>A0A443I8F9</accession>
<feature type="transmembrane region" description="Helical" evidence="16">
    <location>
        <begin position="207"/>
        <end position="237"/>
    </location>
</feature>
<dbReference type="InterPro" id="IPR012171">
    <property type="entry name" value="Fatty_acid_desaturase"/>
</dbReference>
<dbReference type="GO" id="GO:0046872">
    <property type="term" value="F:metal ion binding"/>
    <property type="evidence" value="ECO:0007669"/>
    <property type="project" value="UniProtKB-KW"/>
</dbReference>
<evidence type="ECO:0000256" key="13">
    <source>
        <dbReference type="ARBA" id="ARBA00023004"/>
    </source>
</evidence>
<keyword evidence="11 16" id="KW-1133">Transmembrane helix</keyword>
<dbReference type="InterPro" id="IPR005804">
    <property type="entry name" value="FA_desaturase_dom"/>
</dbReference>
<dbReference type="UniPathway" id="UPA00222"/>
<evidence type="ECO:0000256" key="1">
    <source>
        <dbReference type="ARBA" id="ARBA00004141"/>
    </source>
</evidence>
<dbReference type="GO" id="GO:0016717">
    <property type="term" value="F:oxidoreductase activity, acting on paired donors, with oxidation of a pair of donors resulting in the reduction of molecular oxygen to two molecules of water"/>
    <property type="evidence" value="ECO:0007669"/>
    <property type="project" value="TreeGrafter"/>
</dbReference>
<keyword evidence="10" id="KW-0746">Sphingolipid metabolism</keyword>
<gene>
    <name evidence="18" type="ORF">C8Q69DRAFT_57042</name>
</gene>
<dbReference type="InterPro" id="IPR001199">
    <property type="entry name" value="Cyt_B5-like_heme/steroid-bd"/>
</dbReference>
<evidence type="ECO:0000256" key="2">
    <source>
        <dbReference type="ARBA" id="ARBA00004760"/>
    </source>
</evidence>
<dbReference type="EMBL" id="RCNU01000001">
    <property type="protein sequence ID" value="RWR00380.1"/>
    <property type="molecule type" value="Genomic_DNA"/>
</dbReference>
<evidence type="ECO:0000313" key="18">
    <source>
        <dbReference type="EMBL" id="RWR00380.1"/>
    </source>
</evidence>
<name>A0A443I8F9_BYSSP</name>
<evidence type="ECO:0000256" key="11">
    <source>
        <dbReference type="ARBA" id="ARBA00022989"/>
    </source>
</evidence>
<comment type="pathway">
    <text evidence="3">Sphingolipid metabolism.</text>
</comment>
<dbReference type="Pfam" id="PF00173">
    <property type="entry name" value="Cyt-b5"/>
    <property type="match status" value="1"/>
</dbReference>
<feature type="domain" description="Cytochrome b5 heme-binding" evidence="17">
    <location>
        <begin position="10"/>
        <end position="85"/>
    </location>
</feature>
<dbReference type="Proteomes" id="UP000283841">
    <property type="component" value="Unassembled WGS sequence"/>
</dbReference>
<evidence type="ECO:0000256" key="6">
    <source>
        <dbReference type="ARBA" id="ARBA00016939"/>
    </source>
</evidence>
<dbReference type="SMART" id="SM01117">
    <property type="entry name" value="Cyt-b5"/>
    <property type="match status" value="1"/>
</dbReference>
<organism evidence="18 19">
    <name type="scientific">Byssochlamys spectabilis</name>
    <name type="common">Paecilomyces variotii</name>
    <dbReference type="NCBI Taxonomy" id="264951"/>
    <lineage>
        <taxon>Eukaryota</taxon>
        <taxon>Fungi</taxon>
        <taxon>Dikarya</taxon>
        <taxon>Ascomycota</taxon>
        <taxon>Pezizomycotina</taxon>
        <taxon>Eurotiomycetes</taxon>
        <taxon>Eurotiomycetidae</taxon>
        <taxon>Eurotiales</taxon>
        <taxon>Thermoascaceae</taxon>
        <taxon>Paecilomyces</taxon>
    </lineage>
</organism>
<evidence type="ECO:0000256" key="14">
    <source>
        <dbReference type="ARBA" id="ARBA00023098"/>
    </source>
</evidence>
<dbReference type="GO" id="GO:0016020">
    <property type="term" value="C:membrane"/>
    <property type="evidence" value="ECO:0007669"/>
    <property type="project" value="UniProtKB-SubCell"/>
</dbReference>
<keyword evidence="19" id="KW-1185">Reference proteome</keyword>